<dbReference type="Gene3D" id="2.80.10.50">
    <property type="match status" value="1"/>
</dbReference>
<keyword evidence="5 11" id="KW-0732">Signal</keyword>
<organism evidence="13 14">
    <name type="scientific">Sphaerisporangium album</name>
    <dbReference type="NCBI Taxonomy" id="509200"/>
    <lineage>
        <taxon>Bacteria</taxon>
        <taxon>Bacillati</taxon>
        <taxon>Actinomycetota</taxon>
        <taxon>Actinomycetes</taxon>
        <taxon>Streptosporangiales</taxon>
        <taxon>Streptosporangiaceae</taxon>
        <taxon>Sphaerisporangium</taxon>
    </lineage>
</organism>
<gene>
    <name evidence="13" type="ORF">DQ384_16100</name>
</gene>
<evidence type="ECO:0000313" key="13">
    <source>
        <dbReference type="EMBL" id="RCG30263.1"/>
    </source>
</evidence>
<dbReference type="SUPFAM" id="SSF53474">
    <property type="entry name" value="alpha/beta-Hydrolases"/>
    <property type="match status" value="1"/>
</dbReference>
<dbReference type="PANTHER" id="PTHR38050">
    <property type="match status" value="1"/>
</dbReference>
<dbReference type="GO" id="GO:0045493">
    <property type="term" value="P:xylan catabolic process"/>
    <property type="evidence" value="ECO:0007669"/>
    <property type="project" value="UniProtKB-KW"/>
</dbReference>
<name>A0A367FIP7_9ACTN</name>
<dbReference type="OrthoDB" id="9767239at2"/>
<evidence type="ECO:0000313" key="14">
    <source>
        <dbReference type="Proteomes" id="UP000253094"/>
    </source>
</evidence>
<protein>
    <submittedName>
        <fullName evidence="13">Poly(3-hydroxybutyrate) depolymerase</fullName>
    </submittedName>
</protein>
<dbReference type="InterPro" id="IPR035992">
    <property type="entry name" value="Ricin_B-like_lectins"/>
</dbReference>
<evidence type="ECO:0000256" key="9">
    <source>
        <dbReference type="ARBA" id="ARBA00025250"/>
    </source>
</evidence>
<comment type="subcellular location">
    <subcellularLocation>
        <location evidence="1">Secreted</location>
    </subcellularLocation>
</comment>
<evidence type="ECO:0000256" key="10">
    <source>
        <dbReference type="SAM" id="MobiDB-lite"/>
    </source>
</evidence>
<evidence type="ECO:0000256" key="7">
    <source>
        <dbReference type="ARBA" id="ARBA00023277"/>
    </source>
</evidence>
<keyword evidence="14" id="KW-1185">Reference proteome</keyword>
<dbReference type="NCBIfam" id="NF035930">
    <property type="entry name" value="lectin_2"/>
    <property type="match status" value="1"/>
</dbReference>
<dbReference type="RefSeq" id="WP_114029626.1">
    <property type="nucleotide sequence ID" value="NZ_QOIL01000008.1"/>
</dbReference>
<comment type="caution">
    <text evidence="13">The sequence shown here is derived from an EMBL/GenBank/DDBJ whole genome shotgun (WGS) entry which is preliminary data.</text>
</comment>
<evidence type="ECO:0000256" key="3">
    <source>
        <dbReference type="ARBA" id="ARBA00022525"/>
    </source>
</evidence>
<dbReference type="InterPro" id="IPR029058">
    <property type="entry name" value="AB_hydrolase_fold"/>
</dbReference>
<keyword evidence="6" id="KW-0378">Hydrolase</keyword>
<dbReference type="PANTHER" id="PTHR38050:SF1">
    <property type="entry name" value="FERULOYL ESTERASE C"/>
    <property type="match status" value="1"/>
</dbReference>
<accession>A0A367FIP7</accession>
<dbReference type="AlphaFoldDB" id="A0A367FIP7"/>
<evidence type="ECO:0000256" key="6">
    <source>
        <dbReference type="ARBA" id="ARBA00022801"/>
    </source>
</evidence>
<dbReference type="PROSITE" id="PS50231">
    <property type="entry name" value="RICIN_B_LECTIN"/>
    <property type="match status" value="1"/>
</dbReference>
<evidence type="ECO:0000259" key="12">
    <source>
        <dbReference type="SMART" id="SM00458"/>
    </source>
</evidence>
<dbReference type="GO" id="GO:0005576">
    <property type="term" value="C:extracellular region"/>
    <property type="evidence" value="ECO:0007669"/>
    <property type="project" value="UniProtKB-SubCell"/>
</dbReference>
<keyword evidence="8" id="KW-0624">Polysaccharide degradation</keyword>
<proteinExistence type="inferred from homology"/>
<evidence type="ECO:0000256" key="2">
    <source>
        <dbReference type="ARBA" id="ARBA00010278"/>
    </source>
</evidence>
<dbReference type="SMART" id="SM00458">
    <property type="entry name" value="RICIN"/>
    <property type="match status" value="1"/>
</dbReference>
<feature type="domain" description="Ricin B lectin" evidence="12">
    <location>
        <begin position="325"/>
        <end position="451"/>
    </location>
</feature>
<evidence type="ECO:0000256" key="4">
    <source>
        <dbReference type="ARBA" id="ARBA00022651"/>
    </source>
</evidence>
<dbReference type="SUPFAM" id="SSF50370">
    <property type="entry name" value="Ricin B-like lectins"/>
    <property type="match status" value="1"/>
</dbReference>
<evidence type="ECO:0000256" key="8">
    <source>
        <dbReference type="ARBA" id="ARBA00023326"/>
    </source>
</evidence>
<keyword evidence="7" id="KW-0119">Carbohydrate metabolism</keyword>
<keyword evidence="4" id="KW-0858">Xylan degradation</keyword>
<dbReference type="InterPro" id="IPR043595">
    <property type="entry name" value="FaeB/C/D"/>
</dbReference>
<feature type="region of interest" description="Disordered" evidence="10">
    <location>
        <begin position="304"/>
        <end position="332"/>
    </location>
</feature>
<dbReference type="Proteomes" id="UP000253094">
    <property type="component" value="Unassembled WGS sequence"/>
</dbReference>
<dbReference type="CDD" id="cd23418">
    <property type="entry name" value="beta-trefoil_Ricin_XLN-like"/>
    <property type="match status" value="1"/>
</dbReference>
<comment type="similarity">
    <text evidence="2">Belongs to the faeC family.</text>
</comment>
<evidence type="ECO:0000256" key="5">
    <source>
        <dbReference type="ARBA" id="ARBA00022729"/>
    </source>
</evidence>
<evidence type="ECO:0000256" key="1">
    <source>
        <dbReference type="ARBA" id="ARBA00004613"/>
    </source>
</evidence>
<feature type="compositionally biased region" description="Pro residues" evidence="10">
    <location>
        <begin position="312"/>
        <end position="324"/>
    </location>
</feature>
<sequence>MVRHRSVFGAIAAAVLLVVTMGHAALSDSLGATTSARTAALAPTAGCGKAPGLSSGTQTIQSSGKTRTFILRTPDNYNNNTPYRLIFGFHWRGGTAAEVDSGGTSGYPWSFYGLRQMSNNQAIFVAPQGIGNGWANSGGEDLTLVDDLVRLVEANLCVDTTQLFATGFSYGGGMSYAIACARASVFRAVAVFSGAQLSGCSGGTQPIAYMGLHGITDNVLNISLGRSLRDTFVRNNGCTPQNPPEPSSGSRTHIVTAYSGCRSGYPVVWAAFDNGHMPGPVDGTYAESGVTTWTKGEVWKFFSQFGSGTGPSPSPTPTPTPEPGSGPIRGVGSGRCVDVSGVSQVNGAQVQIWDCNGQANQQWTSTTAGELRVYGNKCLDVSNQGTADGSAVQIWDCNGQNNQKWRFNADGTITAVGANKCLDVPGNATANGTRLSIWSCNGGANQRWTRT</sequence>
<feature type="signal peptide" evidence="11">
    <location>
        <begin position="1"/>
        <end position="24"/>
    </location>
</feature>
<dbReference type="EMBL" id="QOIL01000008">
    <property type="protein sequence ID" value="RCG30263.1"/>
    <property type="molecule type" value="Genomic_DNA"/>
</dbReference>
<reference evidence="13 14" key="1">
    <citation type="submission" date="2018-06" db="EMBL/GenBank/DDBJ databases">
        <title>Sphaerisporangium craniellae sp. nov., isolated from a marine sponge in the South China Sea.</title>
        <authorList>
            <person name="Li L."/>
        </authorList>
    </citation>
    <scope>NUCLEOTIDE SEQUENCE [LARGE SCALE GENOMIC DNA]</scope>
    <source>
        <strain evidence="13 14">CCTCC AA 208026</strain>
    </source>
</reference>
<dbReference type="Pfam" id="PF00652">
    <property type="entry name" value="Ricin_B_lectin"/>
    <property type="match status" value="1"/>
</dbReference>
<dbReference type="InterPro" id="IPR000772">
    <property type="entry name" value="Ricin_B_lectin"/>
</dbReference>
<feature type="chain" id="PRO_5016984285" evidence="11">
    <location>
        <begin position="25"/>
        <end position="451"/>
    </location>
</feature>
<keyword evidence="3" id="KW-0964">Secreted</keyword>
<evidence type="ECO:0000256" key="11">
    <source>
        <dbReference type="SAM" id="SignalP"/>
    </source>
</evidence>
<dbReference type="Gene3D" id="3.40.50.1820">
    <property type="entry name" value="alpha/beta hydrolase"/>
    <property type="match status" value="1"/>
</dbReference>
<comment type="function">
    <text evidence="9">Involved in degradation of plant cell walls. Hydrolyzes the feruloyl-arabinose ester bond in arabinoxylans, and the feruloyl-galactose ester bond in pectin. Active against paranitrophenyl-acetate, methyl ferulate and wheat arabinoxylan.</text>
</comment>
<dbReference type="ESTHER" id="9actn-a0a367fip7">
    <property type="family name" value="FaeC"/>
</dbReference>
<dbReference type="GO" id="GO:0030600">
    <property type="term" value="F:feruloyl esterase activity"/>
    <property type="evidence" value="ECO:0007669"/>
    <property type="project" value="InterPro"/>
</dbReference>